<protein>
    <submittedName>
        <fullName evidence="1">49d6793a-04ca-42fb-9328-34ffe1b5791f</fullName>
    </submittedName>
</protein>
<name>A0A446BVB9_9PEZI</name>
<evidence type="ECO:0000313" key="1">
    <source>
        <dbReference type="EMBL" id="SPQ26475.1"/>
    </source>
</evidence>
<organism evidence="1 2">
    <name type="scientific">Thermothielavioides terrestris</name>
    <dbReference type="NCBI Taxonomy" id="2587410"/>
    <lineage>
        <taxon>Eukaryota</taxon>
        <taxon>Fungi</taxon>
        <taxon>Dikarya</taxon>
        <taxon>Ascomycota</taxon>
        <taxon>Pezizomycotina</taxon>
        <taxon>Sordariomycetes</taxon>
        <taxon>Sordariomycetidae</taxon>
        <taxon>Sordariales</taxon>
        <taxon>Chaetomiaceae</taxon>
        <taxon>Thermothielavioides</taxon>
    </lineage>
</organism>
<evidence type="ECO:0000313" key="2">
    <source>
        <dbReference type="Proteomes" id="UP000289323"/>
    </source>
</evidence>
<dbReference type="AlphaFoldDB" id="A0A446BVB9"/>
<proteinExistence type="predicted"/>
<gene>
    <name evidence="1" type="ORF">TT172_LOCUS8894</name>
</gene>
<sequence>MPTKCSAARWSGFFMNMVKVVLSPPVSTIFWHTPVPAGPPAAWSSSRSAAGLLSLPSFNMIRHSSTPSASTNFALPSGSSTMLVSASNRFSMYSSSSPPFSGSRLRYGATSCRIESTASNSASFRLFFAEFCTRIARISAAYCLFCPTGLSARAARASNHLNKPSSAPTTSAILHHAERAVHALAVGLILVFAQPAQMADQQAEQIRLEQRVHQRAPVGLLGRDVLVGQLADDLDRVERDVGVLVRQQARQAGRAPEPREQRVQRRVLGQQRQRLDGRVQVRLGVDEARGLVRVPRALLRVARDLLLEGERGLAQPGFVDCFFVAGGGGEVGGGRLGAVDQVQHLALGAGDAAAEEAAFVVVAGVLRRRVVVGGCGGAVGGFLIVGGGGRGPASAVVSSWSSTRAWRLVVEERLADL</sequence>
<accession>A0A446BVB9</accession>
<dbReference type="EMBL" id="OUUZ01000018">
    <property type="protein sequence ID" value="SPQ26475.1"/>
    <property type="molecule type" value="Genomic_DNA"/>
</dbReference>
<reference evidence="1 2" key="1">
    <citation type="submission" date="2018-04" db="EMBL/GenBank/DDBJ databases">
        <authorList>
            <person name="Huttner S."/>
            <person name="Dainat J."/>
        </authorList>
    </citation>
    <scope>NUCLEOTIDE SEQUENCE [LARGE SCALE GENOMIC DNA]</scope>
</reference>
<dbReference type="Proteomes" id="UP000289323">
    <property type="component" value="Unassembled WGS sequence"/>
</dbReference>